<gene>
    <name evidence="1" type="ORF">GCM10010201_23390</name>
</gene>
<dbReference type="SUPFAM" id="SSF55144">
    <property type="entry name" value="LigT-like"/>
    <property type="match status" value="1"/>
</dbReference>
<accession>A0ABP6AV42</accession>
<sequence>MRRSYGVAFDIPEPWASVLTDARMVTGDPVATQAPAHVTLLPPTELPGGRQRELEEHLISVAGRFAPYRMRLAGTGTFRPASEVVYVAVDTGFARTRALAAALAELPDLPPSPFGCHPHVTVAHNVPTAELDGIAARLSGFTAEFVVDGFALCSHGGDQRWTRHGAYRLAG</sequence>
<dbReference type="InterPro" id="IPR050580">
    <property type="entry name" value="2H_phosphoesterase_YjcG-like"/>
</dbReference>
<dbReference type="RefSeq" id="WP_344172164.1">
    <property type="nucleotide sequence ID" value="NZ_BAAARY010000009.1"/>
</dbReference>
<dbReference type="Pfam" id="PF13563">
    <property type="entry name" value="2_5_RNA_ligase2"/>
    <property type="match status" value="1"/>
</dbReference>
<dbReference type="Gene3D" id="3.90.1140.10">
    <property type="entry name" value="Cyclic phosphodiesterase"/>
    <property type="match status" value="1"/>
</dbReference>
<comment type="caution">
    <text evidence="1">The sequence shown here is derived from an EMBL/GenBank/DDBJ whole genome shotgun (WGS) entry which is preliminary data.</text>
</comment>
<dbReference type="EMBL" id="BAAARY010000009">
    <property type="protein sequence ID" value="GAA2524190.1"/>
    <property type="molecule type" value="Genomic_DNA"/>
</dbReference>
<dbReference type="Proteomes" id="UP001499978">
    <property type="component" value="Unassembled WGS sequence"/>
</dbReference>
<dbReference type="GO" id="GO:0016874">
    <property type="term" value="F:ligase activity"/>
    <property type="evidence" value="ECO:0007669"/>
    <property type="project" value="UniProtKB-KW"/>
</dbReference>
<evidence type="ECO:0000313" key="1">
    <source>
        <dbReference type="EMBL" id="GAA2524190.1"/>
    </source>
</evidence>
<evidence type="ECO:0000313" key="2">
    <source>
        <dbReference type="Proteomes" id="UP001499978"/>
    </source>
</evidence>
<proteinExistence type="predicted"/>
<keyword evidence="2" id="KW-1185">Reference proteome</keyword>
<protein>
    <submittedName>
        <fullName evidence="1">2'-5' RNA ligase family protein</fullName>
    </submittedName>
</protein>
<dbReference type="PANTHER" id="PTHR40037:SF1">
    <property type="entry name" value="PHOSPHOESTERASE SAOUHSC_00951-RELATED"/>
    <property type="match status" value="1"/>
</dbReference>
<dbReference type="PANTHER" id="PTHR40037">
    <property type="entry name" value="PHOSPHOESTERASE YJCG-RELATED"/>
    <property type="match status" value="1"/>
</dbReference>
<dbReference type="InterPro" id="IPR009097">
    <property type="entry name" value="Cyclic_Pdiesterase"/>
</dbReference>
<keyword evidence="1" id="KW-0436">Ligase</keyword>
<reference evidence="2" key="1">
    <citation type="journal article" date="2019" name="Int. J. Syst. Evol. Microbiol.">
        <title>The Global Catalogue of Microorganisms (GCM) 10K type strain sequencing project: providing services to taxonomists for standard genome sequencing and annotation.</title>
        <authorList>
            <consortium name="The Broad Institute Genomics Platform"/>
            <consortium name="The Broad Institute Genome Sequencing Center for Infectious Disease"/>
            <person name="Wu L."/>
            <person name="Ma J."/>
        </authorList>
    </citation>
    <scope>NUCLEOTIDE SEQUENCE [LARGE SCALE GENOMIC DNA]</scope>
    <source>
        <strain evidence="2">JCM 3367</strain>
    </source>
</reference>
<organism evidence="1 2">
    <name type="scientific">Pilimelia columellifera subsp. columellifera</name>
    <dbReference type="NCBI Taxonomy" id="706583"/>
    <lineage>
        <taxon>Bacteria</taxon>
        <taxon>Bacillati</taxon>
        <taxon>Actinomycetota</taxon>
        <taxon>Actinomycetes</taxon>
        <taxon>Micromonosporales</taxon>
        <taxon>Micromonosporaceae</taxon>
        <taxon>Pilimelia</taxon>
    </lineage>
</organism>
<name>A0ABP6AV42_9ACTN</name>